<reference evidence="2 3" key="1">
    <citation type="submission" date="2020-07" db="EMBL/GenBank/DDBJ databases">
        <title>Sequencing the genomes of 1000 actinobacteria strains.</title>
        <authorList>
            <person name="Klenk H.-P."/>
        </authorList>
    </citation>
    <scope>NUCLEOTIDE SEQUENCE [LARGE SCALE GENOMIC DNA]</scope>
    <source>
        <strain evidence="2 3">DSM 44442</strain>
    </source>
</reference>
<feature type="region of interest" description="Disordered" evidence="1">
    <location>
        <begin position="126"/>
        <end position="178"/>
    </location>
</feature>
<feature type="compositionally biased region" description="Basic and acidic residues" evidence="1">
    <location>
        <begin position="167"/>
        <end position="178"/>
    </location>
</feature>
<protein>
    <submittedName>
        <fullName evidence="2">Putative nucleic acid-binding protein</fullName>
    </submittedName>
</protein>
<evidence type="ECO:0000256" key="1">
    <source>
        <dbReference type="SAM" id="MobiDB-lite"/>
    </source>
</evidence>
<proteinExistence type="predicted"/>
<keyword evidence="3" id="KW-1185">Reference proteome</keyword>
<accession>A0A7Z0ETI8</accession>
<dbReference type="SUPFAM" id="SSF88723">
    <property type="entry name" value="PIN domain-like"/>
    <property type="match status" value="1"/>
</dbReference>
<gene>
    <name evidence="2" type="ORF">HNR10_005417</name>
</gene>
<comment type="caution">
    <text evidence="2">The sequence shown here is derived from an EMBL/GenBank/DDBJ whole genome shotgun (WGS) entry which is preliminary data.</text>
</comment>
<evidence type="ECO:0000313" key="3">
    <source>
        <dbReference type="Proteomes" id="UP000572051"/>
    </source>
</evidence>
<evidence type="ECO:0000313" key="2">
    <source>
        <dbReference type="EMBL" id="NYJ37536.1"/>
    </source>
</evidence>
<dbReference type="Proteomes" id="UP000572051">
    <property type="component" value="Unassembled WGS sequence"/>
</dbReference>
<dbReference type="EMBL" id="JACCFS010000001">
    <property type="protein sequence ID" value="NYJ37536.1"/>
    <property type="molecule type" value="Genomic_DNA"/>
</dbReference>
<sequence>MADTLIDSRVLIDVIKEDAAWAEWSAIVLAEAADTGRVVISQLVYAEVSLCLADPGQLDAALDDLVDREDLPWKAAELAAAAHAEYGRRGGSKRKQDVAHAGLLYRRPRGCAWISTLDTEQEGLHELLPRSGHHRPPEMRRTRSPTAPDRPRPASHPVTTPRRSRSPCRDLARVGRLR</sequence>
<dbReference type="AlphaFoldDB" id="A0A7Z0ETI8"/>
<name>A0A7Z0ETI8_9ACTN</name>
<dbReference type="InterPro" id="IPR029060">
    <property type="entry name" value="PIN-like_dom_sf"/>
</dbReference>
<organism evidence="2 3">
    <name type="scientific">Nocardiopsis aegyptia</name>
    <dbReference type="NCBI Taxonomy" id="220378"/>
    <lineage>
        <taxon>Bacteria</taxon>
        <taxon>Bacillati</taxon>
        <taxon>Actinomycetota</taxon>
        <taxon>Actinomycetes</taxon>
        <taxon>Streptosporangiales</taxon>
        <taxon>Nocardiopsidaceae</taxon>
        <taxon>Nocardiopsis</taxon>
    </lineage>
</organism>